<dbReference type="PROSITE" id="PS50222">
    <property type="entry name" value="EF_HAND_2"/>
    <property type="match status" value="2"/>
</dbReference>
<evidence type="ECO:0000259" key="3">
    <source>
        <dbReference type="PROSITE" id="PS50222"/>
    </source>
</evidence>
<dbReference type="InterPro" id="IPR050145">
    <property type="entry name" value="Centrin_CML-like"/>
</dbReference>
<keyword evidence="2" id="KW-0106">Calcium</keyword>
<dbReference type="SUPFAM" id="SSF47473">
    <property type="entry name" value="EF-hand"/>
    <property type="match status" value="1"/>
</dbReference>
<accession>A0A813S0T8</accession>
<dbReference type="Gene3D" id="1.10.238.10">
    <property type="entry name" value="EF-hand"/>
    <property type="match status" value="1"/>
</dbReference>
<reference evidence="4" key="1">
    <citation type="submission" date="2021-02" db="EMBL/GenBank/DDBJ databases">
        <authorList>
            <person name="Nowell W R."/>
        </authorList>
    </citation>
    <scope>NUCLEOTIDE SEQUENCE</scope>
</reference>
<protein>
    <recommendedName>
        <fullName evidence="3">EF-hand domain-containing protein</fullName>
    </recommendedName>
</protein>
<dbReference type="SMART" id="SM00054">
    <property type="entry name" value="EFh"/>
    <property type="match status" value="2"/>
</dbReference>
<dbReference type="GO" id="GO:0005509">
    <property type="term" value="F:calcium ion binding"/>
    <property type="evidence" value="ECO:0007669"/>
    <property type="project" value="InterPro"/>
</dbReference>
<dbReference type="AlphaFoldDB" id="A0A813S0T8"/>
<dbReference type="CDD" id="cd00051">
    <property type="entry name" value="EFh"/>
    <property type="match status" value="1"/>
</dbReference>
<comment type="caution">
    <text evidence="4">The sequence shown here is derived from an EMBL/GenBank/DDBJ whole genome shotgun (WGS) entry which is preliminary data.</text>
</comment>
<sequence>MSALSEEQLRKEFRRIDKDNDGSITIEELRKYYLPMQEMLGIRSEVAEQEIQGLVKRLDSDNNGSISFEEFKLFCSRL</sequence>
<proteinExistence type="predicted"/>
<evidence type="ECO:0000256" key="1">
    <source>
        <dbReference type="ARBA" id="ARBA00022737"/>
    </source>
</evidence>
<dbReference type="PANTHER" id="PTHR23050">
    <property type="entry name" value="CALCIUM BINDING PROTEIN"/>
    <property type="match status" value="1"/>
</dbReference>
<evidence type="ECO:0000256" key="2">
    <source>
        <dbReference type="ARBA" id="ARBA00022837"/>
    </source>
</evidence>
<organism evidence="4 5">
    <name type="scientific">Adineta ricciae</name>
    <name type="common">Rotifer</name>
    <dbReference type="NCBI Taxonomy" id="249248"/>
    <lineage>
        <taxon>Eukaryota</taxon>
        <taxon>Metazoa</taxon>
        <taxon>Spiralia</taxon>
        <taxon>Gnathifera</taxon>
        <taxon>Rotifera</taxon>
        <taxon>Eurotatoria</taxon>
        <taxon>Bdelloidea</taxon>
        <taxon>Adinetida</taxon>
        <taxon>Adinetidae</taxon>
        <taxon>Adineta</taxon>
    </lineage>
</organism>
<dbReference type="Proteomes" id="UP000663828">
    <property type="component" value="Unassembled WGS sequence"/>
</dbReference>
<name>A0A813S0T8_ADIRI</name>
<dbReference type="InterPro" id="IPR018247">
    <property type="entry name" value="EF_Hand_1_Ca_BS"/>
</dbReference>
<feature type="domain" description="EF-hand" evidence="3">
    <location>
        <begin position="4"/>
        <end position="39"/>
    </location>
</feature>
<gene>
    <name evidence="4" type="ORF">XAT740_LOCUS2382</name>
</gene>
<evidence type="ECO:0000313" key="4">
    <source>
        <dbReference type="EMBL" id="CAF0788990.1"/>
    </source>
</evidence>
<dbReference type="PROSITE" id="PS00018">
    <property type="entry name" value="EF_HAND_1"/>
    <property type="match status" value="2"/>
</dbReference>
<keyword evidence="5" id="KW-1185">Reference proteome</keyword>
<dbReference type="InterPro" id="IPR002048">
    <property type="entry name" value="EF_hand_dom"/>
</dbReference>
<dbReference type="Pfam" id="PF13499">
    <property type="entry name" value="EF-hand_7"/>
    <property type="match status" value="1"/>
</dbReference>
<keyword evidence="1" id="KW-0677">Repeat</keyword>
<feature type="domain" description="EF-hand" evidence="3">
    <location>
        <begin position="46"/>
        <end position="78"/>
    </location>
</feature>
<evidence type="ECO:0000313" key="5">
    <source>
        <dbReference type="Proteomes" id="UP000663828"/>
    </source>
</evidence>
<dbReference type="EMBL" id="CAJNOR010000082">
    <property type="protein sequence ID" value="CAF0788990.1"/>
    <property type="molecule type" value="Genomic_DNA"/>
</dbReference>
<dbReference type="InterPro" id="IPR011992">
    <property type="entry name" value="EF-hand-dom_pair"/>
</dbReference>